<feature type="region of interest" description="Disordered" evidence="1">
    <location>
        <begin position="418"/>
        <end position="444"/>
    </location>
</feature>
<evidence type="ECO:0000256" key="1">
    <source>
        <dbReference type="SAM" id="MobiDB-lite"/>
    </source>
</evidence>
<feature type="region of interest" description="Disordered" evidence="1">
    <location>
        <begin position="203"/>
        <end position="223"/>
    </location>
</feature>
<dbReference type="Proteomes" id="UP001159363">
    <property type="component" value="Chromosome 11"/>
</dbReference>
<gene>
    <name evidence="2" type="ORF">PR048_027936</name>
</gene>
<name>A0ABQ9GHX4_9NEOP</name>
<comment type="caution">
    <text evidence="2">The sequence shown here is derived from an EMBL/GenBank/DDBJ whole genome shotgun (WGS) entry which is preliminary data.</text>
</comment>
<keyword evidence="3" id="KW-1185">Reference proteome</keyword>
<evidence type="ECO:0000313" key="3">
    <source>
        <dbReference type="Proteomes" id="UP001159363"/>
    </source>
</evidence>
<dbReference type="EMBL" id="JARBHB010000012">
    <property type="protein sequence ID" value="KAJ8871609.1"/>
    <property type="molecule type" value="Genomic_DNA"/>
</dbReference>
<protein>
    <submittedName>
        <fullName evidence="2">Uncharacterized protein</fullName>
    </submittedName>
</protein>
<proteinExistence type="predicted"/>
<organism evidence="2 3">
    <name type="scientific">Dryococelus australis</name>
    <dbReference type="NCBI Taxonomy" id="614101"/>
    <lineage>
        <taxon>Eukaryota</taxon>
        <taxon>Metazoa</taxon>
        <taxon>Ecdysozoa</taxon>
        <taxon>Arthropoda</taxon>
        <taxon>Hexapoda</taxon>
        <taxon>Insecta</taxon>
        <taxon>Pterygota</taxon>
        <taxon>Neoptera</taxon>
        <taxon>Polyneoptera</taxon>
        <taxon>Phasmatodea</taxon>
        <taxon>Verophasmatodea</taxon>
        <taxon>Anareolatae</taxon>
        <taxon>Phasmatidae</taxon>
        <taxon>Eurycanthinae</taxon>
        <taxon>Dryococelus</taxon>
    </lineage>
</organism>
<reference evidence="2 3" key="1">
    <citation type="submission" date="2023-02" db="EMBL/GenBank/DDBJ databases">
        <title>LHISI_Scaffold_Assembly.</title>
        <authorList>
            <person name="Stuart O.P."/>
            <person name="Cleave R."/>
            <person name="Magrath M.J.L."/>
            <person name="Mikheyev A.S."/>
        </authorList>
    </citation>
    <scope>NUCLEOTIDE SEQUENCE [LARGE SCALE GENOMIC DNA]</scope>
    <source>
        <strain evidence="2">Daus_M_001</strain>
        <tissue evidence="2">Leg muscle</tissue>
    </source>
</reference>
<evidence type="ECO:0000313" key="2">
    <source>
        <dbReference type="EMBL" id="KAJ8871609.1"/>
    </source>
</evidence>
<accession>A0ABQ9GHX4</accession>
<sequence length="444" mass="49318">MPDCCGNRCQWRHRRIGAAHLGVRCHKVQKADTDLELYNTQPSCSGMVARKTQERKERRCESYSDDSHSVSDRSSDSDLVNFALVSLADQDAACFYCDGTQERVHLQATNFASWVTPPEAVFQIARNAHSHALALGNNVRECCSKCPSRARASANNRDAGRGKWEIPEKTRRPAESPGTIPTCENPRAIPQGIQPVLHCWEASEGQSNSSRTHNEEESRSQRTWSWPELWGHSMDRPICDVVQVLGFPRPTCQESNVNPWIRVKQTPPGSTAVAYNLHSTLAAARTPARLQESATTRNNPVVFQDIPAIKAGRSWPLCRSRTWLSALMADRTTCQCKDECIMIWLWGFDFSSVGRFGGRYWLQMADMHLISWISSGVMLLVAWKASTIRRARNTCSSPGIYNTRVRVLAAVTSCSCVPSTGPSVRADTPFPPERNAGGSGKSPA</sequence>